<feature type="compositionally biased region" description="Basic and acidic residues" evidence="3">
    <location>
        <begin position="390"/>
        <end position="418"/>
    </location>
</feature>
<reference evidence="4 5" key="1">
    <citation type="journal article" date="2018" name="Biotechnol. Adv.">
        <title>Improved genomic resources and new bioinformatic workflow for the carcinogenic parasite Clonorchis sinensis: Biotechnological implications.</title>
        <authorList>
            <person name="Wang D."/>
            <person name="Korhonen P.K."/>
            <person name="Gasser R.B."/>
            <person name="Young N.D."/>
        </authorList>
    </citation>
    <scope>NUCLEOTIDE SEQUENCE [LARGE SCALE GENOMIC DNA]</scope>
    <source>
        <strain evidence="4">Cs-k2</strain>
    </source>
</reference>
<feature type="region of interest" description="Disordered" evidence="3">
    <location>
        <begin position="298"/>
        <end position="318"/>
    </location>
</feature>
<dbReference type="OrthoDB" id="447516at2759"/>
<feature type="compositionally biased region" description="Basic residues" evidence="3">
    <location>
        <begin position="1586"/>
        <end position="1604"/>
    </location>
</feature>
<sequence length="1868" mass="199622">MDGRKNRGRRKRRSRTSAQQLDEPDGGPTLDAGNIMTSSQSDNGTDSSNGVGGDTVSSGLDNSMLVRSKWETYPTPPMETSSSTEQVLIPTSDLPPDDHMQQESMGLHTEPDKQFFTPVNEHHESTVGNDLNMSEEVLLVNNAGEHTPKQVAHHVEEASLQETGEASCDIFTENGFVPIHLPLSSELYTPAYCVHATDQCELETPDKSDLIPGESKSFVRENDEGSGLPLSTLQDERNHIERLEDSGEIDIISPSETEIPTELIEDGLSVLPKVQPGINNQGVKVCVSSTTPSGYVCTGSEEETVGKPKRTKGRSADNKKRVITKVSSDLQSPTASTEKKRWKPNFSWLKGDLKLASGTYEPEVMLSKSQIYPAQDKGENHLVSVTLKPDDEVLQKTEHTTQENSKSEINSRKKEARKDRHQTKNYSLSCIEIQKKRNKLKEQENEKDERTQTERKSKRGKKRKLAPGETDEATKNREVQERKISLAITTNPETHHYHIKKVDEKIFTEGELNQLITDMDIETQQENIEEHHRIEEGEVREATIKRQKDQAWLQTATIEAFRDIEAELNAKENQRESEKEKEKGTKEKTRKKPAINAPKKQEKKYAKKGAKTKNAAAAGADASLDADVRLPEVSVDVAADVDGTGKAGAKGRGFKFPWSPKIKLGKGKLGKGDLAADAKLEVSGPSVGLPSAQASLTGPQFDVRVPDVSVGGDLGAQADVGGVADVSVSGGLDVPEVSAPDLSGEFALPAVPSSLDVDVSMPTVQVDATAPGVQVSVPQLKSPDVGVDVGLGGVGQVDANAQLDAPDLALKKPKFGFSFGKKAKKPKAVAPGVEVPGAGVDASVSLPAVDTSVSGAVELPNAEVSMPAKKRGFGFGFGSKGKGAKKVAKPKIAAAAGADASLDADVRLPEVSVDVAADVDGTGKAGAKGRGFKFPWSPKIKLGKGKLGKGDLAADAKLEVSGPSVGLPSAQASLTGPQFDVRVPDVSVGGDLGAQADVGGVADVSVSGGLDVPEVSAPDLSGEFALPAVPSSLDVDVSMPTVQVDATAPGVQVSVPQLKSPDVGVDVGLGGVGQVDANAQLDAPDLALKKPKFGFSFGKKAKKPKAVAPGVEVPGAGVDASVSLPAVDTSVSGAVELPNAEVSMPAKKRGFGFGFGSKGKGAKKVAKPKIAAAAGADASLDADVRLPEVSVDVAADVDGTGKAGAKGRGFKFPWSPKIKLGKGKLGEVDLTAEIDSVAPASLAMSDSSVPFVSVSSAFSPYVVIPGASESPTPLPVASEPVLNVSVSRPHPSPSRFPSVHSAVDDNLFSSTDADLILSDIHLSDLSAPSPRSVVSETIVSQTICDGGRRDFSGTISPTTAIPEAFADVVALASSEPFAFPNASFKLDSSDPQCLNNFVPANVAVPGPDITPIKQGSSPLTNSRDALFVPAYSPGLSVSQELKVQPPEEPITRHDKFWGLRLHGHPKPARTRDQLYKQAHGDVSPTEVEIQAATPPCADELFDPSFGHIHPLDFSITDGDASEMESSYNKQAKVDRGRSNFSLPRVFGSLVRRKHRSPADVGPITDQNVDQLGPVSDAHPDESVEVKKKRRPKKSRSGPKRKPKRATKDATLPGEIDKPSETPLTPRTPSGKPKDLYSRQTWHGDDEFRRLSRDEIYNLEFGEPPQVPPTPTGFRITPVLRDPGNIMDVRRRSTTDSAKRRPWSTVGLPPPGCKFVNDDYLFPDALTPTKIPSFRGSREIVYNVPYMDDQALPLEEPEWPIGESRRTLLSQLSQKSEGMVHIAAEEESSVISLAKLRALFQKYRSGDDKENRFKDTSEKPSRVSLLFARKSRSKSKKADTCEPHEQSASHSRHSAKLALKLNRLAQSER</sequence>
<dbReference type="GO" id="GO:0043484">
    <property type="term" value="P:regulation of RNA splicing"/>
    <property type="evidence" value="ECO:0007669"/>
    <property type="project" value="TreeGrafter"/>
</dbReference>
<feature type="compositionally biased region" description="Polar residues" evidence="3">
    <location>
        <begin position="35"/>
        <end position="61"/>
    </location>
</feature>
<dbReference type="EMBL" id="NIRI02000042">
    <property type="protein sequence ID" value="KAG5450039.1"/>
    <property type="molecule type" value="Genomic_DNA"/>
</dbReference>
<name>A0A8T1MLZ6_CLOSI</name>
<feature type="region of interest" description="Disordered" evidence="3">
    <location>
        <begin position="1807"/>
        <end position="1868"/>
    </location>
</feature>
<evidence type="ECO:0008006" key="6">
    <source>
        <dbReference type="Google" id="ProtNLM"/>
    </source>
</evidence>
<keyword evidence="2" id="KW-0539">Nucleus</keyword>
<keyword evidence="5" id="KW-1185">Reference proteome</keyword>
<proteinExistence type="predicted"/>
<dbReference type="PANTHER" id="PTHR23348">
    <property type="entry name" value="PERIAXIN/AHNAK"/>
    <property type="match status" value="1"/>
</dbReference>
<dbReference type="PANTHER" id="PTHR23348:SF16">
    <property type="entry name" value="LEUCINE RICH REPEAT FAMILY PROTEIN"/>
    <property type="match status" value="1"/>
</dbReference>
<dbReference type="InterPro" id="IPR052082">
    <property type="entry name" value="Myelin_sheath_structural"/>
</dbReference>
<evidence type="ECO:0000256" key="3">
    <source>
        <dbReference type="SAM" id="MobiDB-lite"/>
    </source>
</evidence>
<feature type="compositionally biased region" description="Basic residues" evidence="3">
    <location>
        <begin position="1"/>
        <end position="15"/>
    </location>
</feature>
<feature type="region of interest" description="Disordered" evidence="3">
    <location>
        <begin position="1659"/>
        <end position="1679"/>
    </location>
</feature>
<feature type="compositionally biased region" description="Basic and acidic residues" evidence="3">
    <location>
        <begin position="569"/>
        <end position="587"/>
    </location>
</feature>
<evidence type="ECO:0000256" key="1">
    <source>
        <dbReference type="ARBA" id="ARBA00004123"/>
    </source>
</evidence>
<feature type="region of interest" description="Disordered" evidence="3">
    <location>
        <begin position="569"/>
        <end position="620"/>
    </location>
</feature>
<accession>A0A8T1MLZ6</accession>
<gene>
    <name evidence="4" type="ORF">CSKR_103274</name>
</gene>
<feature type="compositionally biased region" description="Basic residues" evidence="3">
    <location>
        <begin position="456"/>
        <end position="465"/>
    </location>
</feature>
<reference evidence="4 5" key="2">
    <citation type="journal article" date="2021" name="Genomics">
        <title>High-quality reference genome for Clonorchis sinensis.</title>
        <authorList>
            <person name="Young N.D."/>
            <person name="Stroehlein A.J."/>
            <person name="Kinkar L."/>
            <person name="Wang T."/>
            <person name="Sohn W.M."/>
            <person name="Chang B.C.H."/>
            <person name="Kaur P."/>
            <person name="Weisz D."/>
            <person name="Dudchenko O."/>
            <person name="Aiden E.L."/>
            <person name="Korhonen P.K."/>
            <person name="Gasser R.B."/>
        </authorList>
    </citation>
    <scope>NUCLEOTIDE SEQUENCE [LARGE SCALE GENOMIC DNA]</scope>
    <source>
        <strain evidence="4">Cs-k2</strain>
    </source>
</reference>
<comment type="caution">
    <text evidence="4">The sequence shown here is derived from an EMBL/GenBank/DDBJ whole genome shotgun (WGS) entry which is preliminary data.</text>
</comment>
<feature type="region of interest" description="Disordered" evidence="3">
    <location>
        <begin position="1553"/>
        <end position="1642"/>
    </location>
</feature>
<feature type="region of interest" description="Disordered" evidence="3">
    <location>
        <begin position="390"/>
        <end position="482"/>
    </location>
</feature>
<dbReference type="Proteomes" id="UP000286415">
    <property type="component" value="Unassembled WGS sequence"/>
</dbReference>
<dbReference type="GO" id="GO:0005634">
    <property type="term" value="C:nucleus"/>
    <property type="evidence" value="ECO:0007669"/>
    <property type="project" value="UniProtKB-SubCell"/>
</dbReference>
<evidence type="ECO:0000313" key="5">
    <source>
        <dbReference type="Proteomes" id="UP000286415"/>
    </source>
</evidence>
<evidence type="ECO:0000313" key="4">
    <source>
        <dbReference type="EMBL" id="KAG5450039.1"/>
    </source>
</evidence>
<feature type="compositionally biased region" description="Basic and acidic residues" evidence="3">
    <location>
        <begin position="1807"/>
        <end position="1820"/>
    </location>
</feature>
<organism evidence="4 5">
    <name type="scientific">Clonorchis sinensis</name>
    <name type="common">Chinese liver fluke</name>
    <dbReference type="NCBI Taxonomy" id="79923"/>
    <lineage>
        <taxon>Eukaryota</taxon>
        <taxon>Metazoa</taxon>
        <taxon>Spiralia</taxon>
        <taxon>Lophotrochozoa</taxon>
        <taxon>Platyhelminthes</taxon>
        <taxon>Trematoda</taxon>
        <taxon>Digenea</taxon>
        <taxon>Opisthorchiida</taxon>
        <taxon>Opisthorchiata</taxon>
        <taxon>Opisthorchiidae</taxon>
        <taxon>Clonorchis</taxon>
    </lineage>
</organism>
<protein>
    <recommendedName>
        <fullName evidence="6">Neuroblast differentiation-associated protein AHNAK</fullName>
    </recommendedName>
</protein>
<feature type="compositionally biased region" description="Basic and acidic residues" evidence="3">
    <location>
        <begin position="472"/>
        <end position="482"/>
    </location>
</feature>
<feature type="region of interest" description="Disordered" evidence="3">
    <location>
        <begin position="1"/>
        <end position="63"/>
    </location>
</feature>
<feature type="compositionally biased region" description="Basic and acidic residues" evidence="3">
    <location>
        <begin position="1631"/>
        <end position="1642"/>
    </location>
</feature>
<feature type="compositionally biased region" description="Basic and acidic residues" evidence="3">
    <location>
        <begin position="440"/>
        <end position="455"/>
    </location>
</feature>
<dbReference type="GO" id="GO:0005737">
    <property type="term" value="C:cytoplasm"/>
    <property type="evidence" value="ECO:0007669"/>
    <property type="project" value="TreeGrafter"/>
</dbReference>
<feature type="compositionally biased region" description="Basic and acidic residues" evidence="3">
    <location>
        <begin position="1835"/>
        <end position="1846"/>
    </location>
</feature>
<comment type="subcellular location">
    <subcellularLocation>
        <location evidence="1">Nucleus</location>
    </subcellularLocation>
</comment>
<evidence type="ECO:0000256" key="2">
    <source>
        <dbReference type="ARBA" id="ARBA00023242"/>
    </source>
</evidence>